<keyword evidence="3" id="KW-0808">Transferase</keyword>
<gene>
    <name evidence="3" type="primary">csaB</name>
    <name evidence="3" type="ORF">UMC4404_15231</name>
</gene>
<dbReference type="Pfam" id="PF13439">
    <property type="entry name" value="Glyco_transf_4"/>
    <property type="match status" value="1"/>
</dbReference>
<proteinExistence type="predicted"/>
<dbReference type="PANTHER" id="PTHR12526:SF630">
    <property type="entry name" value="GLYCOSYLTRANSFERASE"/>
    <property type="match status" value="1"/>
</dbReference>
<sequence>MKKNLLFVIPQLDVGGAETQLLNLVKGIDKSKFRIYVCNLSENQNKLEKEFKKLDINMVEIYKKSKYDIGIVFRLKKFIKDNNIDIVHSTLNNFWPRVASIIIYNRPILIASERSIDNWWKKKYHFLADNFLAKFTDVMVCNSVKIKEFYEIKVPNLKDKIDVIYNGVLSEKFKTISEDEKHELKKQYKIDDDDIVFGIVAGLRDVKDHMTLLKAVNLLKNYSQNFKLLIIGDGKNRDKINEYIKENNLTNYIKMIGETSDVYKFLNIIDIGIICSIQEGLSNSIIEYMLCKSPVIATNVGGNVELVKDNERGFLVNVGDFEELSNKMLFFIKNKEIIKSYGENSYKYAYENFKYENMIESYENLYEKLIDFRKNG</sequence>
<dbReference type="GO" id="GO:0016757">
    <property type="term" value="F:glycosyltransferase activity"/>
    <property type="evidence" value="ECO:0007669"/>
    <property type="project" value="UniProtKB-KW"/>
</dbReference>
<protein>
    <submittedName>
        <fullName evidence="3">Polysaccharide pyruvyl transferase CsaB</fullName>
        <ecNumber evidence="3">2.4.-.-</ecNumber>
    </submittedName>
</protein>
<dbReference type="RefSeq" id="WP_057558673.1">
    <property type="nucleotide sequence ID" value="NZ_CDNY01000003.1"/>
</dbReference>
<organism evidence="3 4">
    <name type="scientific">Paraclostridium sordellii</name>
    <name type="common">Clostridium sordellii</name>
    <dbReference type="NCBI Taxonomy" id="1505"/>
    <lineage>
        <taxon>Bacteria</taxon>
        <taxon>Bacillati</taxon>
        <taxon>Bacillota</taxon>
        <taxon>Clostridia</taxon>
        <taxon>Peptostreptococcales</taxon>
        <taxon>Peptostreptococcaceae</taxon>
        <taxon>Paraclostridium</taxon>
    </lineage>
</organism>
<reference evidence="4" key="1">
    <citation type="submission" date="2015-01" db="EMBL/GenBank/DDBJ databases">
        <authorList>
            <person name="Aslett A.Martin."/>
            <person name="De Silva Nishadi"/>
        </authorList>
    </citation>
    <scope>NUCLEOTIDE SEQUENCE [LARGE SCALE GENOMIC DNA]</scope>
    <source>
        <strain evidence="4">UMC4404</strain>
    </source>
</reference>
<dbReference type="Pfam" id="PF00534">
    <property type="entry name" value="Glycos_transf_1"/>
    <property type="match status" value="1"/>
</dbReference>
<dbReference type="Gene3D" id="3.40.50.2000">
    <property type="entry name" value="Glycogen Phosphorylase B"/>
    <property type="match status" value="2"/>
</dbReference>
<feature type="domain" description="Glycosyl transferase family 1" evidence="1">
    <location>
        <begin position="181"/>
        <end position="347"/>
    </location>
</feature>
<feature type="domain" description="Glycosyltransferase subfamily 4-like N-terminal" evidence="2">
    <location>
        <begin position="14"/>
        <end position="168"/>
    </location>
</feature>
<evidence type="ECO:0000313" key="4">
    <source>
        <dbReference type="Proteomes" id="UP000049685"/>
    </source>
</evidence>
<dbReference type="InterPro" id="IPR028098">
    <property type="entry name" value="Glyco_trans_4-like_N"/>
</dbReference>
<dbReference type="SUPFAM" id="SSF53756">
    <property type="entry name" value="UDP-Glycosyltransferase/glycogen phosphorylase"/>
    <property type="match status" value="1"/>
</dbReference>
<name>A0A9P1P9Q3_PARSO</name>
<dbReference type="InterPro" id="IPR001296">
    <property type="entry name" value="Glyco_trans_1"/>
</dbReference>
<dbReference type="EMBL" id="CDNY01000003">
    <property type="protein sequence ID" value="CEO33543.1"/>
    <property type="molecule type" value="Genomic_DNA"/>
</dbReference>
<dbReference type="AlphaFoldDB" id="A0A9P1P9Q3"/>
<evidence type="ECO:0000313" key="3">
    <source>
        <dbReference type="EMBL" id="CEO33543.1"/>
    </source>
</evidence>
<dbReference type="EC" id="2.4.-.-" evidence="3"/>
<dbReference type="PANTHER" id="PTHR12526">
    <property type="entry name" value="GLYCOSYLTRANSFERASE"/>
    <property type="match status" value="1"/>
</dbReference>
<comment type="caution">
    <text evidence="3">The sequence shown here is derived from an EMBL/GenBank/DDBJ whole genome shotgun (WGS) entry which is preliminary data.</text>
</comment>
<dbReference type="Proteomes" id="UP000049685">
    <property type="component" value="Unassembled WGS sequence"/>
</dbReference>
<evidence type="ECO:0000259" key="2">
    <source>
        <dbReference type="Pfam" id="PF13439"/>
    </source>
</evidence>
<accession>A0A9P1P9Q3</accession>
<keyword evidence="3" id="KW-0328">Glycosyltransferase</keyword>
<evidence type="ECO:0000259" key="1">
    <source>
        <dbReference type="Pfam" id="PF00534"/>
    </source>
</evidence>